<dbReference type="Gene3D" id="3.40.30.10">
    <property type="entry name" value="Glutaredoxin"/>
    <property type="match status" value="1"/>
</dbReference>
<dbReference type="InterPro" id="IPR008554">
    <property type="entry name" value="Glutaredoxin-like"/>
</dbReference>
<protein>
    <submittedName>
        <fullName evidence="1">Glutaredoxin 2</fullName>
    </submittedName>
</protein>
<dbReference type="eggNOG" id="COG0695">
    <property type="taxonomic scope" value="Bacteria"/>
</dbReference>
<evidence type="ECO:0000313" key="2">
    <source>
        <dbReference type="Proteomes" id="UP000006838"/>
    </source>
</evidence>
<dbReference type="Proteomes" id="UP000006838">
    <property type="component" value="Chromosome"/>
</dbReference>
<dbReference type="Pfam" id="PF05768">
    <property type="entry name" value="Glrx-like"/>
    <property type="match status" value="1"/>
</dbReference>
<organism evidence="1 2">
    <name type="scientific">Nitrosococcus oceani (strain ATCC 19707 / BCRC 17464 / JCM 30415 / NCIMB 11848 / C-107)</name>
    <dbReference type="NCBI Taxonomy" id="323261"/>
    <lineage>
        <taxon>Bacteria</taxon>
        <taxon>Pseudomonadati</taxon>
        <taxon>Pseudomonadota</taxon>
        <taxon>Gammaproteobacteria</taxon>
        <taxon>Chromatiales</taxon>
        <taxon>Chromatiaceae</taxon>
        <taxon>Nitrosococcus</taxon>
    </lineage>
</organism>
<dbReference type="SUPFAM" id="SSF52833">
    <property type="entry name" value="Thioredoxin-like"/>
    <property type="match status" value="1"/>
</dbReference>
<dbReference type="InterPro" id="IPR036249">
    <property type="entry name" value="Thioredoxin-like_sf"/>
</dbReference>
<evidence type="ECO:0000313" key="1">
    <source>
        <dbReference type="EMBL" id="ABA56746.1"/>
    </source>
</evidence>
<accession>Q3JEK0</accession>
<dbReference type="STRING" id="323261.Noc_0216"/>
<sequence>MAANPASVNYPMTITTHSKRLILYHTAGCHLCEEARQLLAQLPEITTEEVDIGNDPLLVERYGTRIPVLLQPDSGLTLNWPFTLEAIHQWTHAGQR</sequence>
<keyword evidence="2" id="KW-1185">Reference proteome</keyword>
<dbReference type="InParanoid" id="Q3JEK0"/>
<gene>
    <name evidence="1" type="ordered locus">Noc_0216</name>
</gene>
<reference evidence="2" key="1">
    <citation type="journal article" date="2006" name="Appl. Environ. Microbiol.">
        <title>Complete genome sequence of the marine, chemolithoautotrophic, ammonia-oxidizing bacterium Nitrosococcus oceani ATCC 19707.</title>
        <authorList>
            <person name="Klotz M.G."/>
            <person name="Arp D.J."/>
            <person name="Chain P.S.G."/>
            <person name="El-Sheikh A.F."/>
            <person name="Hauser L.J."/>
            <person name="Hommes N.G."/>
            <person name="Larimer F.W."/>
            <person name="Malfatti S.A."/>
            <person name="Norton J.M."/>
            <person name="Poret-Peterson A.T."/>
            <person name="Vergez L.M."/>
            <person name="Ward B.B."/>
        </authorList>
    </citation>
    <scope>NUCLEOTIDE SEQUENCE [LARGE SCALE GENOMIC DNA]</scope>
    <source>
        <strain evidence="2">ATCC 19707 / BCRC 17464 / NCIMB 11848 / C-107</strain>
    </source>
</reference>
<dbReference type="KEGG" id="noc:Noc_0216"/>
<dbReference type="AlphaFoldDB" id="Q3JEK0"/>
<dbReference type="HOGENOM" id="CLU_125054_4_2_6"/>
<name>Q3JEK0_NITOC</name>
<proteinExistence type="predicted"/>
<dbReference type="EMBL" id="CP000127">
    <property type="protein sequence ID" value="ABA56746.1"/>
    <property type="molecule type" value="Genomic_DNA"/>
</dbReference>